<dbReference type="InterPro" id="IPR054351">
    <property type="entry name" value="NADH_UbQ_OxRdtase_ferredoxin"/>
</dbReference>
<evidence type="ECO:0000256" key="4">
    <source>
        <dbReference type="ARBA" id="ARBA00022714"/>
    </source>
</evidence>
<evidence type="ECO:0000313" key="16">
    <source>
        <dbReference type="EMBL" id="MCG2576816.1"/>
    </source>
</evidence>
<dbReference type="InterPro" id="IPR036010">
    <property type="entry name" value="2Fe-2S_ferredoxin-like_sf"/>
</dbReference>
<evidence type="ECO:0000256" key="6">
    <source>
        <dbReference type="ARBA" id="ARBA00022723"/>
    </source>
</evidence>
<dbReference type="PROSITE" id="PS00641">
    <property type="entry name" value="COMPLEX1_75K_1"/>
    <property type="match status" value="1"/>
</dbReference>
<dbReference type="InterPro" id="IPR009010">
    <property type="entry name" value="Asp_de-COase-like_dom_sf"/>
</dbReference>
<evidence type="ECO:0000256" key="1">
    <source>
        <dbReference type="ARBA" id="ARBA00001966"/>
    </source>
</evidence>
<dbReference type="Pfam" id="PF00384">
    <property type="entry name" value="Molybdopterin"/>
    <property type="match status" value="1"/>
</dbReference>
<dbReference type="RefSeq" id="WP_275709136.1">
    <property type="nucleotide sequence ID" value="NZ_JAKLTN010000001.1"/>
</dbReference>
<dbReference type="InterPro" id="IPR010228">
    <property type="entry name" value="NADH_UbQ_OxRdtase_Gsu"/>
</dbReference>
<evidence type="ECO:0000313" key="17">
    <source>
        <dbReference type="Proteomes" id="UP001165384"/>
    </source>
</evidence>
<keyword evidence="8 12" id="KW-0408">Iron</keyword>
<keyword evidence="6 12" id="KW-0479">Metal-binding</keyword>
<dbReference type="NCBIfam" id="TIGR01973">
    <property type="entry name" value="NuoG"/>
    <property type="match status" value="1"/>
</dbReference>
<dbReference type="SUPFAM" id="SSF54862">
    <property type="entry name" value="4Fe-4S ferredoxins"/>
    <property type="match status" value="1"/>
</dbReference>
<dbReference type="EC" id="7.1.1.-" evidence="12"/>
<dbReference type="InterPro" id="IPR019574">
    <property type="entry name" value="NADH_UbQ_OxRdtase_Gsu_4Fe4S-bd"/>
</dbReference>
<evidence type="ECO:0000256" key="9">
    <source>
        <dbReference type="ARBA" id="ARBA00023014"/>
    </source>
</evidence>
<evidence type="ECO:0000256" key="5">
    <source>
        <dbReference type="ARBA" id="ARBA00022719"/>
    </source>
</evidence>
<dbReference type="PROSITE" id="PS51839">
    <property type="entry name" value="4FE4S_HC3"/>
    <property type="match status" value="1"/>
</dbReference>
<keyword evidence="17" id="KW-1185">Reference proteome</keyword>
<keyword evidence="7 12" id="KW-1278">Translocase</keyword>
<dbReference type="Gene3D" id="3.30.70.20">
    <property type="match status" value="1"/>
</dbReference>
<evidence type="ECO:0000256" key="11">
    <source>
        <dbReference type="ARBA" id="ARBA00047712"/>
    </source>
</evidence>
<sequence length="778" mass="83294">MLEIEIDGKKAQVPDGSTVMDAAQQVGVYIPHFCYHKKLSIAANCRMCLVQVEKAPKPLPACATPVTNGMKVFTHSELAVKAQKGVMEFLLINHPLDCPICDQGGECQLQDMSVGYGPMKSRYTEEKHVVFHKSVGPLISMEEMSRCIHCTRCVRFGQEIGGIMELGMANRNMHSEIMTFVGRSVDSELSGNMIDLCPVGALTSKPFRYTARSWELQRRKSISAQDSVGANLVVQVKHDNVMRVLPRENEAVNECWISDKERFSYQSLSSDERLTKPMVKQGGEWKEVDWNVALDYVAHGLKDVARENGGDSVAALAAQSSTVEELFLLGKVMKGLGSGNTDFRPRQSDFSSDFKRAGAPWLGMRLAEIKDLDGALVVGSFLRKDHPLIAQRLRQAAKKFTKVSLLDVAGDDQLINLHARITVAPAALATALAAVVKAAAEIKGAAVPAALANVVVCDASKKIAQSLVDGEKRAVFLGNAATQSADATQLHALALELGKLTGATVGFLGEGANTVGAHLSWALPSGANARQMFEQPRKAYVLMGIEPEFDCANPQLALGALKQASLVVYMSAFKHAPALEYADVMLPIAPFTETSGTFVNTEGRAQSFNGVAKARGDARPAWKILRVLGNVLNLDGFAYASSEEVRDEVLGGKAVEFVSGLSNELNGVSIVAPAVAANGLQRIADVPINFADPMARRAPALQQTADSVAPTARMNEQTLSQVGVADKGQVRVKQGLGEAVLAAKLDNSVPAGCVRVAAAHASTAMLGDMFGSISVERA</sequence>
<organism evidence="16 17">
    <name type="scientific">Dechloromonas hankyongensis</name>
    <dbReference type="NCBI Taxonomy" id="2908002"/>
    <lineage>
        <taxon>Bacteria</taxon>
        <taxon>Pseudomonadati</taxon>
        <taxon>Pseudomonadota</taxon>
        <taxon>Betaproteobacteria</taxon>
        <taxon>Rhodocyclales</taxon>
        <taxon>Azonexaceae</taxon>
        <taxon>Dechloromonas</taxon>
    </lineage>
</organism>
<proteinExistence type="inferred from homology"/>
<evidence type="ECO:0000256" key="2">
    <source>
        <dbReference type="ARBA" id="ARBA00005404"/>
    </source>
</evidence>
<keyword evidence="5 12" id="KW-0874">Quinone</keyword>
<dbReference type="SUPFAM" id="SSF54292">
    <property type="entry name" value="2Fe-2S ferredoxin-like"/>
    <property type="match status" value="1"/>
</dbReference>
<feature type="domain" description="4Fe-4S Mo/W bis-MGD-type" evidence="14">
    <location>
        <begin position="216"/>
        <end position="272"/>
    </location>
</feature>
<dbReference type="InterPro" id="IPR050123">
    <property type="entry name" value="Prok_molybdopt-oxidoreductase"/>
</dbReference>
<dbReference type="Pfam" id="PF10588">
    <property type="entry name" value="NADH-G_4Fe-4S_3"/>
    <property type="match status" value="1"/>
</dbReference>
<comment type="caution">
    <text evidence="16">The sequence shown here is derived from an EMBL/GenBank/DDBJ whole genome shotgun (WGS) entry which is preliminary data.</text>
</comment>
<dbReference type="SUPFAM" id="SSF53706">
    <property type="entry name" value="Formate dehydrogenase/DMSO reductase, domains 1-3"/>
    <property type="match status" value="1"/>
</dbReference>
<dbReference type="PROSITE" id="PS00642">
    <property type="entry name" value="COMPLEX1_75K_2"/>
    <property type="match status" value="1"/>
</dbReference>
<protein>
    <recommendedName>
        <fullName evidence="12">NADH-quinone oxidoreductase</fullName>
        <ecNumber evidence="12">7.1.1.-</ecNumber>
    </recommendedName>
</protein>
<dbReference type="InterPro" id="IPR006656">
    <property type="entry name" value="Mopterin_OxRdtase"/>
</dbReference>
<evidence type="ECO:0000256" key="10">
    <source>
        <dbReference type="ARBA" id="ARBA00023027"/>
    </source>
</evidence>
<comment type="cofactor">
    <cofactor evidence="1 12">
        <name>[4Fe-4S] cluster</name>
        <dbReference type="ChEBI" id="CHEBI:49883"/>
    </cofactor>
</comment>
<dbReference type="SUPFAM" id="SSF50692">
    <property type="entry name" value="ADC-like"/>
    <property type="match status" value="1"/>
</dbReference>
<dbReference type="InterPro" id="IPR006963">
    <property type="entry name" value="Mopterin_OxRdtase_4Fe-4S_dom"/>
</dbReference>
<dbReference type="PANTHER" id="PTHR43105">
    <property type="entry name" value="RESPIRATORY NITRATE REDUCTASE"/>
    <property type="match status" value="1"/>
</dbReference>
<dbReference type="PANTHER" id="PTHR43105:SF13">
    <property type="entry name" value="NADH-UBIQUINONE OXIDOREDUCTASE 75 KDA SUBUNIT, MITOCHONDRIAL"/>
    <property type="match status" value="1"/>
</dbReference>
<dbReference type="EMBL" id="JAKLTN010000001">
    <property type="protein sequence ID" value="MCG2576816.1"/>
    <property type="molecule type" value="Genomic_DNA"/>
</dbReference>
<evidence type="ECO:0000259" key="15">
    <source>
        <dbReference type="PROSITE" id="PS51839"/>
    </source>
</evidence>
<keyword evidence="9 12" id="KW-0411">Iron-sulfur</keyword>
<gene>
    <name evidence="16" type="primary">nuoG</name>
    <name evidence="16" type="ORF">LZ012_07400</name>
</gene>
<evidence type="ECO:0000259" key="14">
    <source>
        <dbReference type="PROSITE" id="PS51669"/>
    </source>
</evidence>
<reference evidence="16" key="1">
    <citation type="submission" date="2022-01" db="EMBL/GenBank/DDBJ databases">
        <authorList>
            <person name="Jo J.-H."/>
            <person name="Im W.-T."/>
        </authorList>
    </citation>
    <scope>NUCLEOTIDE SEQUENCE</scope>
    <source>
        <strain evidence="16">XY25</strain>
    </source>
</reference>
<dbReference type="Pfam" id="PF22151">
    <property type="entry name" value="Fer4_NDSU1"/>
    <property type="match status" value="1"/>
</dbReference>
<dbReference type="PROSITE" id="PS51669">
    <property type="entry name" value="4FE4S_MOW_BIS_MGD"/>
    <property type="match status" value="1"/>
</dbReference>
<comment type="function">
    <text evidence="12">NDH-1 shuttles electrons from NADH, via FMN and iron-sulfur (Fe-S) centers, to quinones in the respiratory chain. Couples the redox reaction to proton translocation (for every two electrons transferred, four hydrogen ions are translocated across the cytoplasmic membrane), and thus conserves the redox energy in a proton gradient.</text>
</comment>
<evidence type="ECO:0000256" key="12">
    <source>
        <dbReference type="RuleBase" id="RU003525"/>
    </source>
</evidence>
<dbReference type="PROSITE" id="PS00643">
    <property type="entry name" value="COMPLEX1_75K_3"/>
    <property type="match status" value="1"/>
</dbReference>
<dbReference type="InterPro" id="IPR001041">
    <property type="entry name" value="2Fe-2S_ferredoxin-type"/>
</dbReference>
<comment type="similarity">
    <text evidence="2 12">Belongs to the complex I 75 kDa subunit family.</text>
</comment>
<keyword evidence="3 12" id="KW-0004">4Fe-4S</keyword>
<evidence type="ECO:0000256" key="8">
    <source>
        <dbReference type="ARBA" id="ARBA00023004"/>
    </source>
</evidence>
<dbReference type="Pfam" id="PF22117">
    <property type="entry name" value="Fer4_Nqo3"/>
    <property type="match status" value="1"/>
</dbReference>
<dbReference type="PROSITE" id="PS51085">
    <property type="entry name" value="2FE2S_FER_2"/>
    <property type="match status" value="1"/>
</dbReference>
<feature type="domain" description="2Fe-2S ferredoxin-type" evidence="13">
    <location>
        <begin position="1"/>
        <end position="78"/>
    </location>
</feature>
<dbReference type="Proteomes" id="UP001165384">
    <property type="component" value="Unassembled WGS sequence"/>
</dbReference>
<dbReference type="CDD" id="cd02772">
    <property type="entry name" value="MopB_NDH-1_NuoG2"/>
    <property type="match status" value="1"/>
</dbReference>
<dbReference type="SMART" id="SM00929">
    <property type="entry name" value="NADH-G_4Fe-4S_3"/>
    <property type="match status" value="1"/>
</dbReference>
<evidence type="ECO:0000256" key="7">
    <source>
        <dbReference type="ARBA" id="ARBA00022967"/>
    </source>
</evidence>
<accession>A0ABS9K121</accession>
<name>A0ABS9K121_9RHOO</name>
<evidence type="ECO:0000259" key="13">
    <source>
        <dbReference type="PROSITE" id="PS51085"/>
    </source>
</evidence>
<comment type="cofactor">
    <cofactor evidence="12">
        <name>[2Fe-2S] cluster</name>
        <dbReference type="ChEBI" id="CHEBI:190135"/>
    </cofactor>
    <text evidence="12">Binds 1 [2Fe-2S] cluster per subunit.</text>
</comment>
<dbReference type="Gene3D" id="3.10.20.740">
    <property type="match status" value="1"/>
</dbReference>
<dbReference type="CDD" id="cd00207">
    <property type="entry name" value="fer2"/>
    <property type="match status" value="1"/>
</dbReference>
<dbReference type="Pfam" id="PF13510">
    <property type="entry name" value="Fer2_4"/>
    <property type="match status" value="1"/>
</dbReference>
<evidence type="ECO:0000256" key="3">
    <source>
        <dbReference type="ARBA" id="ARBA00022485"/>
    </source>
</evidence>
<dbReference type="Gene3D" id="3.40.50.740">
    <property type="match status" value="1"/>
</dbReference>
<dbReference type="InterPro" id="IPR000283">
    <property type="entry name" value="NADH_UbQ_OxRdtase_75kDa_su_CS"/>
</dbReference>
<feature type="domain" description="4Fe-4S His(Cys)3-ligated-type" evidence="15">
    <location>
        <begin position="78"/>
        <end position="117"/>
    </location>
</feature>
<dbReference type="Gene3D" id="3.30.200.210">
    <property type="match status" value="1"/>
</dbReference>
<keyword evidence="4 12" id="KW-0001">2Fe-2S</keyword>
<comment type="catalytic activity">
    <reaction evidence="11 12">
        <text>a quinone + NADH + 5 H(+)(in) = a quinol + NAD(+) + 4 H(+)(out)</text>
        <dbReference type="Rhea" id="RHEA:57888"/>
        <dbReference type="ChEBI" id="CHEBI:15378"/>
        <dbReference type="ChEBI" id="CHEBI:24646"/>
        <dbReference type="ChEBI" id="CHEBI:57540"/>
        <dbReference type="ChEBI" id="CHEBI:57945"/>
        <dbReference type="ChEBI" id="CHEBI:132124"/>
    </reaction>
</comment>
<keyword evidence="10 12" id="KW-0520">NAD</keyword>